<reference evidence="1 2" key="1">
    <citation type="submission" date="2017-06" db="EMBL/GenBank/DDBJ databases">
        <title>Draft genome sequence of the halophilic bacterium Marinobacter vinifirmus FB1.</title>
        <authorList>
            <person name="Stepanov V.G."/>
            <person name="Roberts D.J."/>
            <person name="Fox G.E."/>
        </authorList>
    </citation>
    <scope>NUCLEOTIDE SEQUENCE [LARGE SCALE GENOMIC DNA]</scope>
    <source>
        <strain evidence="1 2">FB1</strain>
    </source>
</reference>
<evidence type="ECO:0000313" key="1">
    <source>
        <dbReference type="EMBL" id="OZC34583.1"/>
    </source>
</evidence>
<keyword evidence="2" id="KW-1185">Reference proteome</keyword>
<accession>A0A7Z1DRD1</accession>
<dbReference type="AlphaFoldDB" id="A0A7Z1DRD1"/>
<comment type="caution">
    <text evidence="1">The sequence shown here is derived from an EMBL/GenBank/DDBJ whole genome shotgun (WGS) entry which is preliminary data.</text>
</comment>
<proteinExistence type="predicted"/>
<organism evidence="1 2">
    <name type="scientific">Marinobacter vinifirmus</name>
    <dbReference type="NCBI Taxonomy" id="355591"/>
    <lineage>
        <taxon>Bacteria</taxon>
        <taxon>Pseudomonadati</taxon>
        <taxon>Pseudomonadota</taxon>
        <taxon>Gammaproteobacteria</taxon>
        <taxon>Pseudomonadales</taxon>
        <taxon>Marinobacteraceae</taxon>
        <taxon>Marinobacter</taxon>
    </lineage>
</organism>
<gene>
    <name evidence="1" type="ORF">B9Q17_06115</name>
</gene>
<protein>
    <submittedName>
        <fullName evidence="1">Uncharacterized protein</fullName>
    </submittedName>
</protein>
<evidence type="ECO:0000313" key="2">
    <source>
        <dbReference type="Proteomes" id="UP000216984"/>
    </source>
</evidence>
<dbReference type="Proteomes" id="UP000216984">
    <property type="component" value="Unassembled WGS sequence"/>
</dbReference>
<sequence length="341" mass="36556">MLGLSMLPATATAELEKLNDGELSEIDGAGIGLVLEDFIFSHGTDAPDVNGEQARIFRIAGIQSTDGREVDITVNHLYIAGSGSDYGTNLTPVNLGRLLNPWRIDVVDGNDIGITNKAVLEFAAPAMVDAAQGYDCLGGSAAAGSGTCSSRPATQDWQGERADIGMQMNVAVGDDRSANLNLHARSAVIDGSYLRLWGDDERRQMAGEFRLNFYSPELTINACSQDGTNCGSNIVMSDFVLQLALGNRLQPIYFDVDGSGNFLLEIDTIDAPGTGQIAANGQRAGSDAATWDFYNDYYSNPEFRSNVHIGDFSVGEKNFGSARVEGMLIQHLQIQTKDLAQ</sequence>
<dbReference type="EMBL" id="NEFY01000036">
    <property type="protein sequence ID" value="OZC34583.1"/>
    <property type="molecule type" value="Genomic_DNA"/>
</dbReference>
<name>A0A7Z1DRD1_9GAMM</name>